<evidence type="ECO:0000313" key="4">
    <source>
        <dbReference type="Proteomes" id="UP001642540"/>
    </source>
</evidence>
<comment type="caution">
    <text evidence="3">The sequence shown here is derived from an EMBL/GenBank/DDBJ whole genome shotgun (WGS) entry which is preliminary data.</text>
</comment>
<reference evidence="3 4" key="1">
    <citation type="submission" date="2024-08" db="EMBL/GenBank/DDBJ databases">
        <authorList>
            <person name="Cucini C."/>
            <person name="Frati F."/>
        </authorList>
    </citation>
    <scope>NUCLEOTIDE SEQUENCE [LARGE SCALE GENOMIC DNA]</scope>
</reference>
<keyword evidence="1" id="KW-0175">Coiled coil</keyword>
<name>A0ABP1QHR6_9HEXA</name>
<proteinExistence type="predicted"/>
<feature type="region of interest" description="Disordered" evidence="2">
    <location>
        <begin position="28"/>
        <end position="65"/>
    </location>
</feature>
<accession>A0ABP1QHR6</accession>
<feature type="coiled-coil region" evidence="1">
    <location>
        <begin position="233"/>
        <end position="281"/>
    </location>
</feature>
<keyword evidence="4" id="KW-1185">Reference proteome</keyword>
<feature type="region of interest" description="Disordered" evidence="2">
    <location>
        <begin position="361"/>
        <end position="390"/>
    </location>
</feature>
<feature type="compositionally biased region" description="Polar residues" evidence="2">
    <location>
        <begin position="361"/>
        <end position="375"/>
    </location>
</feature>
<feature type="compositionally biased region" description="Basic and acidic residues" evidence="2">
    <location>
        <begin position="376"/>
        <end position="390"/>
    </location>
</feature>
<sequence>MDFLENCSSQELRNAKNILSKYLKSAANVNRPSRQSSHAPSALRYRSRDSSEESRQSDCHLSHRNNELRRSRSLINLRDNFSMTSSNLKHASKSFAIAEKNNSVQSSSDEEFNDDALNVNSHSTSSSLASKSKRGVPRLVKGKSKDVSASISKSYIQLTLAAQILNNTLVEVQTNNASSSCNRNSSHKSKSRLHVPKLEEKDCLAKLSNIIGSLSEQLQKEIDTYTTSSTNRLEDVQNDNAILKQRLSNALNVQRNIEGELKELTRENKLLQEENKNLAMKIVPFLPDKTEQFQRRDSQQNRTLDSRNKSRHEAEIFCKIAKDTISNKDNASTLCDDEDDYVCPSLSREYCLRESSTGFETNYGQNEYNKQSSFDASKEPSRSESMEKMTRFDELDNIKLYVKSKNMDLAGLHGKLSKSESNN</sequence>
<evidence type="ECO:0000313" key="3">
    <source>
        <dbReference type="EMBL" id="CAL8103485.1"/>
    </source>
</evidence>
<feature type="compositionally biased region" description="Polar residues" evidence="2">
    <location>
        <begin position="28"/>
        <end position="39"/>
    </location>
</feature>
<dbReference type="Proteomes" id="UP001642540">
    <property type="component" value="Unassembled WGS sequence"/>
</dbReference>
<feature type="compositionally biased region" description="Low complexity" evidence="2">
    <location>
        <begin position="121"/>
        <end position="130"/>
    </location>
</feature>
<feature type="compositionally biased region" description="Basic and acidic residues" evidence="2">
    <location>
        <begin position="46"/>
        <end position="65"/>
    </location>
</feature>
<feature type="region of interest" description="Disordered" evidence="2">
    <location>
        <begin position="289"/>
        <end position="308"/>
    </location>
</feature>
<evidence type="ECO:0000256" key="2">
    <source>
        <dbReference type="SAM" id="MobiDB-lite"/>
    </source>
</evidence>
<protein>
    <submittedName>
        <fullName evidence="3">Uncharacterized protein</fullName>
    </submittedName>
</protein>
<organism evidence="3 4">
    <name type="scientific">Orchesella dallaii</name>
    <dbReference type="NCBI Taxonomy" id="48710"/>
    <lineage>
        <taxon>Eukaryota</taxon>
        <taxon>Metazoa</taxon>
        <taxon>Ecdysozoa</taxon>
        <taxon>Arthropoda</taxon>
        <taxon>Hexapoda</taxon>
        <taxon>Collembola</taxon>
        <taxon>Entomobryomorpha</taxon>
        <taxon>Entomobryoidea</taxon>
        <taxon>Orchesellidae</taxon>
        <taxon>Orchesellinae</taxon>
        <taxon>Orchesella</taxon>
    </lineage>
</organism>
<gene>
    <name evidence="3" type="ORF">ODALV1_LOCUS11464</name>
</gene>
<evidence type="ECO:0000256" key="1">
    <source>
        <dbReference type="SAM" id="Coils"/>
    </source>
</evidence>
<dbReference type="EMBL" id="CAXLJM020000034">
    <property type="protein sequence ID" value="CAL8103485.1"/>
    <property type="molecule type" value="Genomic_DNA"/>
</dbReference>
<feature type="region of interest" description="Disordered" evidence="2">
    <location>
        <begin position="106"/>
        <end position="137"/>
    </location>
</feature>